<feature type="active site" description="Proton donor" evidence="2">
    <location>
        <position position="488"/>
    </location>
</feature>
<dbReference type="AlphaFoldDB" id="A0A1H2C0N8"/>
<dbReference type="InterPro" id="IPR005194">
    <property type="entry name" value="Glyco_hydro_65_C"/>
</dbReference>
<keyword evidence="8" id="KW-1185">Reference proteome</keyword>
<dbReference type="InterPro" id="IPR011013">
    <property type="entry name" value="Gal_mutarotase_sf_dom"/>
</dbReference>
<feature type="binding site" evidence="3">
    <location>
        <begin position="601"/>
        <end position="602"/>
    </location>
    <ligand>
        <name>substrate</name>
    </ligand>
</feature>
<dbReference type="Pfam" id="PF03632">
    <property type="entry name" value="Glyco_hydro_65m"/>
    <property type="match status" value="1"/>
</dbReference>
<dbReference type="STRING" id="652787.SAMN05216490_4496"/>
<dbReference type="InterPro" id="IPR005195">
    <property type="entry name" value="Glyco_hydro_65_M"/>
</dbReference>
<proteinExistence type="inferred from homology"/>
<evidence type="ECO:0000259" key="5">
    <source>
        <dbReference type="Pfam" id="PF03633"/>
    </source>
</evidence>
<evidence type="ECO:0000256" key="1">
    <source>
        <dbReference type="ARBA" id="ARBA00006768"/>
    </source>
</evidence>
<dbReference type="GO" id="GO:0004553">
    <property type="term" value="F:hydrolase activity, hydrolyzing O-glycosyl compounds"/>
    <property type="evidence" value="ECO:0007669"/>
    <property type="project" value="TreeGrafter"/>
</dbReference>
<evidence type="ECO:0000259" key="4">
    <source>
        <dbReference type="Pfam" id="PF03632"/>
    </source>
</evidence>
<name>A0A1H2C0N8_MUCMA</name>
<evidence type="ECO:0000313" key="7">
    <source>
        <dbReference type="EMBL" id="SDT63749.1"/>
    </source>
</evidence>
<dbReference type="Gene3D" id="2.70.98.40">
    <property type="entry name" value="Glycoside hydrolase, family 65, N-terminal domain"/>
    <property type="match status" value="1"/>
</dbReference>
<dbReference type="Gene3D" id="1.50.10.10">
    <property type="match status" value="1"/>
</dbReference>
<evidence type="ECO:0000313" key="8">
    <source>
        <dbReference type="Proteomes" id="UP000199679"/>
    </source>
</evidence>
<dbReference type="InterPro" id="IPR005196">
    <property type="entry name" value="Glyco_hydro_65_N"/>
</dbReference>
<dbReference type="GO" id="GO:0030246">
    <property type="term" value="F:carbohydrate binding"/>
    <property type="evidence" value="ECO:0007669"/>
    <property type="project" value="InterPro"/>
</dbReference>
<dbReference type="RefSeq" id="WP_091378458.1">
    <property type="nucleotide sequence ID" value="NZ_LT629740.1"/>
</dbReference>
<dbReference type="GO" id="GO:0016757">
    <property type="term" value="F:glycosyltransferase activity"/>
    <property type="evidence" value="ECO:0007669"/>
    <property type="project" value="UniProtKB-ARBA"/>
</dbReference>
<protein>
    <submittedName>
        <fullName evidence="7">Maltose phosphorylase</fullName>
    </submittedName>
</protein>
<feature type="domain" description="Glycoside hydrolase family 65 C-terminal" evidence="5">
    <location>
        <begin position="698"/>
        <end position="758"/>
    </location>
</feature>
<evidence type="ECO:0000256" key="2">
    <source>
        <dbReference type="PIRSR" id="PIRSR036289-50"/>
    </source>
</evidence>
<dbReference type="GO" id="GO:0005975">
    <property type="term" value="P:carbohydrate metabolic process"/>
    <property type="evidence" value="ECO:0007669"/>
    <property type="project" value="InterPro"/>
</dbReference>
<comment type="similarity">
    <text evidence="1">Belongs to the glycosyl hydrolase 65 family.</text>
</comment>
<feature type="domain" description="Glycoside hydrolase family 65 N-terminal" evidence="6">
    <location>
        <begin position="13"/>
        <end position="266"/>
    </location>
</feature>
<gene>
    <name evidence="7" type="ORF">SAMN05216490_4496</name>
</gene>
<dbReference type="InterPro" id="IPR012341">
    <property type="entry name" value="6hp_glycosidase-like_sf"/>
</dbReference>
<dbReference type="Gene3D" id="2.60.420.10">
    <property type="entry name" value="Maltose phosphorylase, domain 3"/>
    <property type="match status" value="1"/>
</dbReference>
<dbReference type="Pfam" id="PF03636">
    <property type="entry name" value="Glyco_hydro_65N"/>
    <property type="match status" value="1"/>
</dbReference>
<dbReference type="SUPFAM" id="SSF74650">
    <property type="entry name" value="Galactose mutarotase-like"/>
    <property type="match status" value="1"/>
</dbReference>
<dbReference type="InterPro" id="IPR008928">
    <property type="entry name" value="6-hairpin_glycosidase_sf"/>
</dbReference>
<accession>A0A1H2C0N8</accession>
<dbReference type="PANTHER" id="PTHR11051">
    <property type="entry name" value="GLYCOSYL HYDROLASE-RELATED"/>
    <property type="match status" value="1"/>
</dbReference>
<sequence>MKNYIKADEWNIIEEGFDPDLNKISESIFSIGNGHMGQRANFEEAYSGETLQGNYVAGVYYPDKTRVGWWKNGYPEYFAKVLNAANWIGIDISIGDEKLDLHSCKVTDFKRVLNMREGYLQRSFIAELPSGKKLAINAKRFCSIVDEEAGAIQYAITPLNFDGALSVNAYIDGDIANQDSNYDEKFWEQVNNDSEGADAYLTLITKKTAFVVCTGSRVAIFQDGKPVDASYIPVSKTKYIATGFTVKAKQGQETIIYKYAVNVTSQNYNADELTQVCKTVIDRVAAKGFEQMLAEQAEAWKAKWNESDILIEGDVAAQQGIRFNIFQLCQTYSGKDDRLNIGPKGFTGEKYGGSTYWDTEAYCVPFYLATAPQQVAKNLLIYRYRQLDKAIENATKLGFNNGAALYPMVTMNGEECHNEWEITFEEIHRNGAIAYAIFNYVRYTGDKDYLNEYGLEVLVGIARFWSQRVNWSGARNKFVMLGITGPNEYENNINNNWYTSTLACWCMDYAAEVVKQVKSSDPEKYHQLVEKLDFNELEETSFWNHISENMYFPKDEKLDIFLQQDGFLDKEIIPVKDLDPKDRPLNQKWSWDRILRSCYIKQADVLQGIYFFMDKYDTATIQRNYNFYEPITVHESSLSPCVHAIIAAKIGLEEDAYKFYLRTSRLDLDDYNNDTEDGLHITSMAGTWMSVVEGFAGMHVKDDRLKFSPFLPAQWKGYSFNITFRGILINIKVDVEGIHLSNNSASDITIDVFDEPHTIKAGTNVFVAHRVRV</sequence>
<dbReference type="InterPro" id="IPR037018">
    <property type="entry name" value="GH65_N"/>
</dbReference>
<dbReference type="Pfam" id="PF03633">
    <property type="entry name" value="Glyco_hydro_65C"/>
    <property type="match status" value="1"/>
</dbReference>
<dbReference type="InterPro" id="IPR017045">
    <property type="entry name" value="Malt_Pase/Glycosyl_Hdrlase"/>
</dbReference>
<evidence type="ECO:0000256" key="3">
    <source>
        <dbReference type="PIRSR" id="PIRSR036289-51"/>
    </source>
</evidence>
<feature type="binding site" evidence="3">
    <location>
        <begin position="357"/>
        <end position="358"/>
    </location>
    <ligand>
        <name>substrate</name>
    </ligand>
</feature>
<dbReference type="OrthoDB" id="9758855at2"/>
<dbReference type="EMBL" id="LT629740">
    <property type="protein sequence ID" value="SDT63749.1"/>
    <property type="molecule type" value="Genomic_DNA"/>
</dbReference>
<evidence type="ECO:0000259" key="6">
    <source>
        <dbReference type="Pfam" id="PF03636"/>
    </source>
</evidence>
<reference evidence="7 8" key="1">
    <citation type="submission" date="2016-10" db="EMBL/GenBank/DDBJ databases">
        <authorList>
            <person name="de Groot N.N."/>
        </authorList>
    </citation>
    <scope>NUCLEOTIDE SEQUENCE [LARGE SCALE GENOMIC DNA]</scope>
    <source>
        <strain evidence="7 8">MP1X4</strain>
    </source>
</reference>
<dbReference type="SUPFAM" id="SSF48208">
    <property type="entry name" value="Six-hairpin glycosidases"/>
    <property type="match status" value="1"/>
</dbReference>
<dbReference type="Proteomes" id="UP000199679">
    <property type="component" value="Chromosome I"/>
</dbReference>
<dbReference type="PANTHER" id="PTHR11051:SF14">
    <property type="entry name" value="MALTOSE PHOSPHORYLASE"/>
    <property type="match status" value="1"/>
</dbReference>
<dbReference type="PIRSF" id="PIRSF036289">
    <property type="entry name" value="Glycosyl_hydrolase_malt_phosph"/>
    <property type="match status" value="1"/>
</dbReference>
<feature type="domain" description="Glycoside hydrolase family 65 central catalytic" evidence="4">
    <location>
        <begin position="322"/>
        <end position="689"/>
    </location>
</feature>
<organism evidence="7 8">
    <name type="scientific">Mucilaginibacter mallensis</name>
    <dbReference type="NCBI Taxonomy" id="652787"/>
    <lineage>
        <taxon>Bacteria</taxon>
        <taxon>Pseudomonadati</taxon>
        <taxon>Bacteroidota</taxon>
        <taxon>Sphingobacteriia</taxon>
        <taxon>Sphingobacteriales</taxon>
        <taxon>Sphingobacteriaceae</taxon>
        <taxon>Mucilaginibacter</taxon>
    </lineage>
</organism>
<dbReference type="NCBIfam" id="NF010380">
    <property type="entry name" value="PRK13807.1"/>
    <property type="match status" value="1"/>
</dbReference>